<name>A0A372NWD0_9SPHI</name>
<dbReference type="OrthoDB" id="798544at2"/>
<dbReference type="Proteomes" id="UP000264217">
    <property type="component" value="Unassembled WGS sequence"/>
</dbReference>
<keyword evidence="2" id="KW-1185">Reference proteome</keyword>
<accession>A0A372NWD0</accession>
<evidence type="ECO:0000313" key="1">
    <source>
        <dbReference type="EMBL" id="RFZ92937.1"/>
    </source>
</evidence>
<protein>
    <submittedName>
        <fullName evidence="1">Uncharacterized protein</fullName>
    </submittedName>
</protein>
<gene>
    <name evidence="1" type="ORF">D0C36_16240</name>
</gene>
<evidence type="ECO:0000313" key="2">
    <source>
        <dbReference type="Proteomes" id="UP000264217"/>
    </source>
</evidence>
<dbReference type="AlphaFoldDB" id="A0A372NWD0"/>
<dbReference type="EMBL" id="QWDC01000002">
    <property type="protein sequence ID" value="RFZ92937.1"/>
    <property type="molecule type" value="Genomic_DNA"/>
</dbReference>
<comment type="caution">
    <text evidence="1">The sequence shown here is derived from an EMBL/GenBank/DDBJ whole genome shotgun (WGS) entry which is preliminary data.</text>
</comment>
<organism evidence="1 2">
    <name type="scientific">Mucilaginibacter conchicola</name>
    <dbReference type="NCBI Taxonomy" id="2303333"/>
    <lineage>
        <taxon>Bacteria</taxon>
        <taxon>Pseudomonadati</taxon>
        <taxon>Bacteroidota</taxon>
        <taxon>Sphingobacteriia</taxon>
        <taxon>Sphingobacteriales</taxon>
        <taxon>Sphingobacteriaceae</taxon>
        <taxon>Mucilaginibacter</taxon>
    </lineage>
</organism>
<sequence>MRMATTSVLGTVFETLLCSPGMNEAVKIDVKMSRKTVLFLNSIIELSLTTEGEKPELIKLVPAEDVEKLKDFAGDCLDKAGLKELSEKMKGLSGK</sequence>
<reference evidence="1 2" key="1">
    <citation type="submission" date="2018-08" db="EMBL/GenBank/DDBJ databases">
        <title>Mucilaginibacter sp. MYSH2.</title>
        <authorList>
            <person name="Seo T."/>
        </authorList>
    </citation>
    <scope>NUCLEOTIDE SEQUENCE [LARGE SCALE GENOMIC DNA]</scope>
    <source>
        <strain evidence="1 2">MYSH2</strain>
    </source>
</reference>
<proteinExistence type="predicted"/>